<keyword evidence="1" id="KW-1133">Transmembrane helix</keyword>
<evidence type="ECO:0000313" key="3">
    <source>
        <dbReference type="Proteomes" id="UP000265703"/>
    </source>
</evidence>
<dbReference type="Proteomes" id="UP000265703">
    <property type="component" value="Unassembled WGS sequence"/>
</dbReference>
<keyword evidence="1" id="KW-0472">Membrane</keyword>
<comment type="caution">
    <text evidence="2">The sequence shown here is derived from an EMBL/GenBank/DDBJ whole genome shotgun (WGS) entry which is preliminary data.</text>
</comment>
<dbReference type="EMBL" id="QKYT01000079">
    <property type="protein sequence ID" value="RIA94514.1"/>
    <property type="molecule type" value="Genomic_DNA"/>
</dbReference>
<name>A0A397TI50_9GLOM</name>
<dbReference type="AlphaFoldDB" id="A0A397TI50"/>
<accession>A0A397TI50</accession>
<keyword evidence="3" id="KW-1185">Reference proteome</keyword>
<protein>
    <submittedName>
        <fullName evidence="2">Uncharacterized protein</fullName>
    </submittedName>
</protein>
<organism evidence="2 3">
    <name type="scientific">Glomus cerebriforme</name>
    <dbReference type="NCBI Taxonomy" id="658196"/>
    <lineage>
        <taxon>Eukaryota</taxon>
        <taxon>Fungi</taxon>
        <taxon>Fungi incertae sedis</taxon>
        <taxon>Mucoromycota</taxon>
        <taxon>Glomeromycotina</taxon>
        <taxon>Glomeromycetes</taxon>
        <taxon>Glomerales</taxon>
        <taxon>Glomeraceae</taxon>
        <taxon>Glomus</taxon>
    </lineage>
</organism>
<gene>
    <name evidence="2" type="ORF">C1645_734722</name>
</gene>
<feature type="transmembrane region" description="Helical" evidence="1">
    <location>
        <begin position="27"/>
        <end position="51"/>
    </location>
</feature>
<sequence>MATHEVEVEVVRLTKIMKKYEYLEQRVNLHLFMISILSIIAIILGAGVLIVNDHNDISISSNKKFIDKNSGPDSIPFGTILASISGFFSSGILLFSTYLSTITSKLGKNKDEVYFVVKHFENNGKSYNVGFFNRKPTPMDEFYVEDNNNNVERNSLKNGPPENCQKFTDCLDFMKSLNLTIGEFGIVPGVFRVFLTFDDKFCLNELKRKRNSKTDGNA</sequence>
<feature type="transmembrane region" description="Helical" evidence="1">
    <location>
        <begin position="75"/>
        <end position="99"/>
    </location>
</feature>
<keyword evidence="1" id="KW-0812">Transmembrane</keyword>
<proteinExistence type="predicted"/>
<evidence type="ECO:0000256" key="1">
    <source>
        <dbReference type="SAM" id="Phobius"/>
    </source>
</evidence>
<reference evidence="2 3" key="1">
    <citation type="submission" date="2018-06" db="EMBL/GenBank/DDBJ databases">
        <title>Comparative genomics reveals the genomic features of Rhizophagus irregularis, R. cerebriforme, R. diaphanum and Gigaspora rosea, and their symbiotic lifestyle signature.</title>
        <authorList>
            <person name="Morin E."/>
            <person name="San Clemente H."/>
            <person name="Chen E.C.H."/>
            <person name="De La Providencia I."/>
            <person name="Hainaut M."/>
            <person name="Kuo A."/>
            <person name="Kohler A."/>
            <person name="Murat C."/>
            <person name="Tang N."/>
            <person name="Roy S."/>
            <person name="Loubradou J."/>
            <person name="Henrissat B."/>
            <person name="Grigoriev I.V."/>
            <person name="Corradi N."/>
            <person name="Roux C."/>
            <person name="Martin F.M."/>
        </authorList>
    </citation>
    <scope>NUCLEOTIDE SEQUENCE [LARGE SCALE GENOMIC DNA]</scope>
    <source>
        <strain evidence="2 3">DAOM 227022</strain>
    </source>
</reference>
<evidence type="ECO:0000313" key="2">
    <source>
        <dbReference type="EMBL" id="RIA94514.1"/>
    </source>
</evidence>